<comment type="subunit">
    <text evidence="4">Component of the exocyst complex.</text>
</comment>
<gene>
    <name evidence="6" type="ORF">A3Q56_02360</name>
</gene>
<evidence type="ECO:0000313" key="6">
    <source>
        <dbReference type="EMBL" id="OAF69891.1"/>
    </source>
</evidence>
<dbReference type="InterPro" id="IPR014756">
    <property type="entry name" value="Ig_E-set"/>
</dbReference>
<keyword evidence="2 4" id="KW-0813">Transport</keyword>
<comment type="function">
    <text evidence="4">Component of the exocyst complex involved in the docking of exocytic vesicles with fusion sites on the plasma membrane.</text>
</comment>
<dbReference type="AlphaFoldDB" id="A0A177B8J8"/>
<evidence type="ECO:0000256" key="1">
    <source>
        <dbReference type="ARBA" id="ARBA00010578"/>
    </source>
</evidence>
<keyword evidence="7" id="KW-1185">Reference proteome</keyword>
<sequence>MSNPFNKDAGIFNSAKSVKKAASTNPFGSEIKLEKVPKEKDKIHIKNPFERIMKHKKESSLTLTKNKLKEDTKTIIPEPKKSIKMSETVIDLRPSIVQVTPNDGIPGITISLDGENLGEDKNDIFMVLFGDQDLTYWTTWISPNELKIRMGSKIGTATFIVVTRKGGMGVSKCEFTCESIRSNPFEESSVWLNESIYLNDLMNSNFNIATTTEIENENPLNIDQNSPNEFVQNILTKFRKSASFTSEKFDPIYYLLNSHSLCDFKTLQSGLKNLVNEIDQQSEVPFMFLKSHVSHFMESLNVLKNLVDSHQLNQTLINLKHIKNLKSSLKETSNAAHDMFNSVLKRSEMAQSTWNALNVIQRHSFLFNLTNNINKYIVNKNYDMVITDFNRAASLFQNSKVEFIRRVFEIIRQKIIQLCQDIISQLQDSSNQKFDKNYQLIKVLESLNYPYNCAWIYFESLAKSVKLKLKQDFDGYLEFIKFENDKYQDFIEYNDAETYKVDDNHFTKTNEYFKSVCEILALYMINLWKIGENYFYYDSQITKHNSESALNDKSSLTNGNVSKNNLSRNNSNYSNVKFSIFDNKAATKDESKIVLTGTVKANYQDPGKYEEFMEYIMELIQIFYDDVSSVFQFKKDINDKEKSNITITICSLLDSVNIF</sequence>
<feature type="non-terminal residue" evidence="6">
    <location>
        <position position="659"/>
    </location>
</feature>
<feature type="domain" description="Exocyst complex component EXOC2/Sec5 N-terminal" evidence="5">
    <location>
        <begin position="218"/>
        <end position="552"/>
    </location>
</feature>
<dbReference type="OrthoDB" id="26242at2759"/>
<evidence type="ECO:0000259" key="5">
    <source>
        <dbReference type="Pfam" id="PF15469"/>
    </source>
</evidence>
<dbReference type="InterPro" id="IPR039481">
    <property type="entry name" value="EXOC2/Sec5_N_dom"/>
</dbReference>
<proteinExistence type="inferred from homology"/>
<protein>
    <recommendedName>
        <fullName evidence="4">Exocyst complex component 2</fullName>
    </recommendedName>
</protein>
<dbReference type="InterPro" id="IPR029175">
    <property type="entry name" value="EXOC2/Sec5"/>
</dbReference>
<organism evidence="6 7">
    <name type="scientific">Intoshia linei</name>
    <dbReference type="NCBI Taxonomy" id="1819745"/>
    <lineage>
        <taxon>Eukaryota</taxon>
        <taxon>Metazoa</taxon>
        <taxon>Spiralia</taxon>
        <taxon>Lophotrochozoa</taxon>
        <taxon>Mesozoa</taxon>
        <taxon>Orthonectida</taxon>
        <taxon>Rhopaluridae</taxon>
        <taxon>Intoshia</taxon>
    </lineage>
</organism>
<dbReference type="GO" id="GO:0006893">
    <property type="term" value="P:Golgi to plasma membrane transport"/>
    <property type="evidence" value="ECO:0007669"/>
    <property type="project" value="UniProtKB-UniRule"/>
</dbReference>
<keyword evidence="4" id="KW-0653">Protein transport</keyword>
<comment type="similarity">
    <text evidence="1 4">Belongs to the SEC5 family.</text>
</comment>
<dbReference type="GO" id="GO:0006887">
    <property type="term" value="P:exocytosis"/>
    <property type="evidence" value="ECO:0007669"/>
    <property type="project" value="UniProtKB-KW"/>
</dbReference>
<keyword evidence="3 4" id="KW-0268">Exocytosis</keyword>
<dbReference type="GO" id="GO:0000145">
    <property type="term" value="C:exocyst"/>
    <property type="evidence" value="ECO:0007669"/>
    <property type="project" value="UniProtKB-UniRule"/>
</dbReference>
<evidence type="ECO:0000256" key="3">
    <source>
        <dbReference type="ARBA" id="ARBA00022483"/>
    </source>
</evidence>
<comment type="caution">
    <text evidence="6">The sequence shown here is derived from an EMBL/GenBank/DDBJ whole genome shotgun (WGS) entry which is preliminary data.</text>
</comment>
<evidence type="ECO:0000256" key="4">
    <source>
        <dbReference type="RuleBase" id="RU365069"/>
    </source>
</evidence>
<dbReference type="PANTHER" id="PTHR13043">
    <property type="entry name" value="EXOCYST COMPLEX COMPONENT SEC5"/>
    <property type="match status" value="1"/>
</dbReference>
<dbReference type="Pfam" id="PF15469">
    <property type="entry name" value="Sec5"/>
    <property type="match status" value="1"/>
</dbReference>
<evidence type="ECO:0000313" key="7">
    <source>
        <dbReference type="Proteomes" id="UP000078046"/>
    </source>
</evidence>
<dbReference type="PANTHER" id="PTHR13043:SF1">
    <property type="entry name" value="EXOCYST COMPLEX COMPONENT 2"/>
    <property type="match status" value="1"/>
</dbReference>
<reference evidence="6 7" key="1">
    <citation type="submission" date="2016-04" db="EMBL/GenBank/DDBJ databases">
        <title>The genome of Intoshia linei affirms orthonectids as highly simplified spiralians.</title>
        <authorList>
            <person name="Mikhailov K.V."/>
            <person name="Slusarev G.S."/>
            <person name="Nikitin M.A."/>
            <person name="Logacheva M.D."/>
            <person name="Penin A."/>
            <person name="Aleoshin V."/>
            <person name="Panchin Y.V."/>
        </authorList>
    </citation>
    <scope>NUCLEOTIDE SEQUENCE [LARGE SCALE GENOMIC DNA]</scope>
    <source>
        <strain evidence="6">Intl2013</strain>
        <tissue evidence="6">Whole animal</tissue>
    </source>
</reference>
<dbReference type="Proteomes" id="UP000078046">
    <property type="component" value="Unassembled WGS sequence"/>
</dbReference>
<dbReference type="EMBL" id="LWCA01000214">
    <property type="protein sequence ID" value="OAF69891.1"/>
    <property type="molecule type" value="Genomic_DNA"/>
</dbReference>
<dbReference type="Gene3D" id="2.60.40.10">
    <property type="entry name" value="Immunoglobulins"/>
    <property type="match status" value="1"/>
</dbReference>
<dbReference type="InterPro" id="IPR013783">
    <property type="entry name" value="Ig-like_fold"/>
</dbReference>
<dbReference type="SUPFAM" id="SSF81296">
    <property type="entry name" value="E set domains"/>
    <property type="match status" value="1"/>
</dbReference>
<evidence type="ECO:0000256" key="2">
    <source>
        <dbReference type="ARBA" id="ARBA00022448"/>
    </source>
</evidence>
<accession>A0A177B8J8</accession>
<dbReference type="GO" id="GO:0015031">
    <property type="term" value="P:protein transport"/>
    <property type="evidence" value="ECO:0007669"/>
    <property type="project" value="UniProtKB-KW"/>
</dbReference>
<name>A0A177B8J8_9BILA</name>